<gene>
    <name evidence="2" type="ORF">GWK10_07760</name>
</gene>
<protein>
    <submittedName>
        <fullName evidence="2">DUF4270 family protein</fullName>
    </submittedName>
</protein>
<accession>A0A6M0CGV1</accession>
<dbReference type="InterPro" id="IPR025366">
    <property type="entry name" value="DUF4270"/>
</dbReference>
<evidence type="ECO:0000313" key="3">
    <source>
        <dbReference type="Proteomes" id="UP000474296"/>
    </source>
</evidence>
<evidence type="ECO:0000256" key="1">
    <source>
        <dbReference type="SAM" id="SignalP"/>
    </source>
</evidence>
<comment type="caution">
    <text evidence="2">The sequence shown here is derived from an EMBL/GenBank/DDBJ whole genome shotgun (WGS) entry which is preliminary data.</text>
</comment>
<feature type="chain" id="PRO_5026822819" evidence="1">
    <location>
        <begin position="22"/>
        <end position="557"/>
    </location>
</feature>
<name>A0A6M0CGV1_9FLAO</name>
<dbReference type="PROSITE" id="PS51257">
    <property type="entry name" value="PROKAR_LIPOPROTEIN"/>
    <property type="match status" value="1"/>
</dbReference>
<dbReference type="AlphaFoldDB" id="A0A6M0CGV1"/>
<reference evidence="2 3" key="1">
    <citation type="submission" date="2020-01" db="EMBL/GenBank/DDBJ databases">
        <title>Spongiivirga citrea KCTC 32990T.</title>
        <authorList>
            <person name="Wang G."/>
        </authorList>
    </citation>
    <scope>NUCLEOTIDE SEQUENCE [LARGE SCALE GENOMIC DNA]</scope>
    <source>
        <strain evidence="2 3">KCTC 32990</strain>
    </source>
</reference>
<organism evidence="2 3">
    <name type="scientific">Spongiivirga citrea</name>
    <dbReference type="NCBI Taxonomy" id="1481457"/>
    <lineage>
        <taxon>Bacteria</taxon>
        <taxon>Pseudomonadati</taxon>
        <taxon>Bacteroidota</taxon>
        <taxon>Flavobacteriia</taxon>
        <taxon>Flavobacteriales</taxon>
        <taxon>Flavobacteriaceae</taxon>
        <taxon>Spongiivirga</taxon>
    </lineage>
</organism>
<feature type="signal peptide" evidence="1">
    <location>
        <begin position="1"/>
        <end position="21"/>
    </location>
</feature>
<evidence type="ECO:0000313" key="2">
    <source>
        <dbReference type="EMBL" id="NER17101.1"/>
    </source>
</evidence>
<sequence length="557" mass="61488">MKRLVNAGSAFFTFTLILAFAGSCTQEFNTIGADVIGGGDFNVEQTVIDDIFLTNTKLGPVRSNFLPLYQLGSREDAIFGRRTASVAAQLRLVSANGTNYNPTFGNFTQDVEDTNAADGDDLTLADNERVVNAYLDIPFFSTVVSTEDEENTYELDSLFGNRDATFNMKVEELTFFLRSLDPDNNFQQVQQYYTSIGMTGDGNPTPNFADFTGTVLFDGVTSISDEEIDVINVQPDDEGNPVTDERLSPRIRVPLDSLFIQERILNAEGTSVLSTDSEFTDYLRGIYITTSNVDNLLMLLDFANANIRIEYEFDEVDTNNTVDDPSDDTIVVDQDTFLIPLNGNVINILEDDPLPITISDALANTDAPENLFIRGGQGIMTEVKLFDEGESSDVLDQIKANNWLINQANLIFYVDEAASANTTLPNRLYLYDLENETALFDYLIDPTSSSAASERDESRSVYGGILDETADDGPLYRFSITSHLSNIIRRDSTNVKLGLSLTSDINNINVSRPLLDSDISTPEAAVISPFGVVLHGNSPTVPENKRTKLEVFFSEID</sequence>
<dbReference type="Pfam" id="PF14092">
    <property type="entry name" value="DUF4270"/>
    <property type="match status" value="1"/>
</dbReference>
<dbReference type="Proteomes" id="UP000474296">
    <property type="component" value="Unassembled WGS sequence"/>
</dbReference>
<dbReference type="RefSeq" id="WP_164031239.1">
    <property type="nucleotide sequence ID" value="NZ_JAABOQ010000003.1"/>
</dbReference>
<keyword evidence="3" id="KW-1185">Reference proteome</keyword>
<keyword evidence="1" id="KW-0732">Signal</keyword>
<proteinExistence type="predicted"/>
<dbReference type="EMBL" id="JAABOQ010000003">
    <property type="protein sequence ID" value="NER17101.1"/>
    <property type="molecule type" value="Genomic_DNA"/>
</dbReference>